<evidence type="ECO:0000256" key="1">
    <source>
        <dbReference type="ARBA" id="ARBA00004275"/>
    </source>
</evidence>
<evidence type="ECO:0000256" key="2">
    <source>
        <dbReference type="ARBA" id="ARBA00005005"/>
    </source>
</evidence>
<dbReference type="PANTHER" id="PTHR43149">
    <property type="entry name" value="ENOYL-COA HYDRATASE"/>
    <property type="match status" value="1"/>
</dbReference>
<reference evidence="10" key="2">
    <citation type="submission" date="2023-05" db="EMBL/GenBank/DDBJ databases">
        <authorList>
            <person name="Schelkunov M.I."/>
        </authorList>
    </citation>
    <scope>NUCLEOTIDE SEQUENCE</scope>
    <source>
        <strain evidence="10">Hsosn_3</strain>
        <tissue evidence="10">Leaf</tissue>
    </source>
</reference>
<evidence type="ECO:0000256" key="9">
    <source>
        <dbReference type="RuleBase" id="RU003707"/>
    </source>
</evidence>
<dbReference type="CDD" id="cd06558">
    <property type="entry name" value="crotonase-like"/>
    <property type="match status" value="1"/>
</dbReference>
<comment type="subcellular location">
    <subcellularLocation>
        <location evidence="1">Peroxisome</location>
    </subcellularLocation>
</comment>
<dbReference type="GO" id="GO:0006631">
    <property type="term" value="P:fatty acid metabolic process"/>
    <property type="evidence" value="ECO:0007669"/>
    <property type="project" value="UniProtKB-KW"/>
</dbReference>
<evidence type="ECO:0000313" key="10">
    <source>
        <dbReference type="EMBL" id="KAK1403181.1"/>
    </source>
</evidence>
<dbReference type="PANTHER" id="PTHR43149:SF1">
    <property type="entry name" value="DELTA(3,5)-DELTA(2,4)-DIENOYL-COA ISOMERASE, MITOCHONDRIAL"/>
    <property type="match status" value="1"/>
</dbReference>
<dbReference type="InterPro" id="IPR018376">
    <property type="entry name" value="Enoyl-CoA_hyd/isom_CS"/>
</dbReference>
<dbReference type="Gene3D" id="3.90.226.10">
    <property type="entry name" value="2-enoyl-CoA Hydratase, Chain A, domain 1"/>
    <property type="match status" value="1"/>
</dbReference>
<evidence type="ECO:0000256" key="6">
    <source>
        <dbReference type="ARBA" id="ARBA00023098"/>
    </source>
</evidence>
<dbReference type="Gene3D" id="1.10.12.10">
    <property type="entry name" value="Lyase 2-enoyl-coa Hydratase, Chain A, domain 2"/>
    <property type="match status" value="1"/>
</dbReference>
<keyword evidence="11" id="KW-1185">Reference proteome</keyword>
<name>A0AAD8JIC1_9APIA</name>
<reference evidence="10" key="1">
    <citation type="submission" date="2023-02" db="EMBL/GenBank/DDBJ databases">
        <title>Genome of toxic invasive species Heracleum sosnowskyi carries increased number of genes despite the absence of recent whole-genome duplications.</title>
        <authorList>
            <person name="Schelkunov M."/>
            <person name="Shtratnikova V."/>
            <person name="Makarenko M."/>
            <person name="Klepikova A."/>
            <person name="Omelchenko D."/>
            <person name="Novikova G."/>
            <person name="Obukhova E."/>
            <person name="Bogdanov V."/>
            <person name="Penin A."/>
            <person name="Logacheva M."/>
        </authorList>
    </citation>
    <scope>NUCLEOTIDE SEQUENCE</scope>
    <source>
        <strain evidence="10">Hsosn_3</strain>
        <tissue evidence="10">Leaf</tissue>
    </source>
</reference>
<comment type="caution">
    <text evidence="10">The sequence shown here is derived from an EMBL/GenBank/DDBJ whole genome shotgun (WGS) entry which is preliminary data.</text>
</comment>
<evidence type="ECO:0000313" key="11">
    <source>
        <dbReference type="Proteomes" id="UP001237642"/>
    </source>
</evidence>
<dbReference type="Pfam" id="PF00378">
    <property type="entry name" value="ECH_1"/>
    <property type="match status" value="1"/>
</dbReference>
<sequence length="276" mass="29561">MMESEYKSLKITEASSGVYNLILNQAATLNALSPDFFAEFPKALSYLDSNPDVSVILLSGTGNHFCAGIDINSLKAITTTSTPSSDRGRATESLRRHILYMQDAINSIERCRKPVIACVHGACIGGGIDVITACDVRFCTESAVFSVKEVDLAIVADLGTLQRLPRIVGYANAMDLALTARRFSGSEAQKFGLVSKVFASKAAMDEAVRDFAQGIAAKSPLAVTGTKAVLLRSRDMTLETALDYVATWNAGAVISDDLTEAISAHSQKRKPVFAKL</sequence>
<dbReference type="FunFam" id="1.10.12.10:FF:000004">
    <property type="entry name" value="Delta3,5-delta2,4-dienoyl-CoA isomerase"/>
    <property type="match status" value="1"/>
</dbReference>
<gene>
    <name evidence="10" type="ORF">POM88_002786</name>
</gene>
<dbReference type="NCBIfam" id="NF004794">
    <property type="entry name" value="PRK06142.1"/>
    <property type="match status" value="1"/>
</dbReference>
<keyword evidence="7" id="KW-0576">Peroxisome</keyword>
<proteinExistence type="inferred from homology"/>
<dbReference type="Proteomes" id="UP001237642">
    <property type="component" value="Unassembled WGS sequence"/>
</dbReference>
<dbReference type="EMBL" id="JAUIZM010000001">
    <property type="protein sequence ID" value="KAK1403181.1"/>
    <property type="molecule type" value="Genomic_DNA"/>
</dbReference>
<evidence type="ECO:0000256" key="8">
    <source>
        <dbReference type="ARBA" id="ARBA00023235"/>
    </source>
</evidence>
<dbReference type="AlphaFoldDB" id="A0AAD8JIC1"/>
<keyword evidence="5" id="KW-0007">Acetylation</keyword>
<dbReference type="PROSITE" id="PS00166">
    <property type="entry name" value="ENOYL_COA_HYDRATASE"/>
    <property type="match status" value="1"/>
</dbReference>
<dbReference type="GO" id="GO:0005777">
    <property type="term" value="C:peroxisome"/>
    <property type="evidence" value="ECO:0007669"/>
    <property type="project" value="UniProtKB-SubCell"/>
</dbReference>
<dbReference type="InterPro" id="IPR014748">
    <property type="entry name" value="Enoyl-CoA_hydra_C"/>
</dbReference>
<keyword evidence="6" id="KW-0443">Lipid metabolism</keyword>
<evidence type="ECO:0000256" key="7">
    <source>
        <dbReference type="ARBA" id="ARBA00023140"/>
    </source>
</evidence>
<dbReference type="InterPro" id="IPR029045">
    <property type="entry name" value="ClpP/crotonase-like_dom_sf"/>
</dbReference>
<comment type="pathway">
    <text evidence="2">Lipid metabolism; fatty acid beta-oxidation.</text>
</comment>
<organism evidence="10 11">
    <name type="scientific">Heracleum sosnowskyi</name>
    <dbReference type="NCBI Taxonomy" id="360622"/>
    <lineage>
        <taxon>Eukaryota</taxon>
        <taxon>Viridiplantae</taxon>
        <taxon>Streptophyta</taxon>
        <taxon>Embryophyta</taxon>
        <taxon>Tracheophyta</taxon>
        <taxon>Spermatophyta</taxon>
        <taxon>Magnoliopsida</taxon>
        <taxon>eudicotyledons</taxon>
        <taxon>Gunneridae</taxon>
        <taxon>Pentapetalae</taxon>
        <taxon>asterids</taxon>
        <taxon>campanulids</taxon>
        <taxon>Apiales</taxon>
        <taxon>Apiaceae</taxon>
        <taxon>Apioideae</taxon>
        <taxon>apioid superclade</taxon>
        <taxon>Tordylieae</taxon>
        <taxon>Tordyliinae</taxon>
        <taxon>Heracleum</taxon>
    </lineage>
</organism>
<dbReference type="InterPro" id="IPR001753">
    <property type="entry name" value="Enoyl-CoA_hydra/iso"/>
</dbReference>
<dbReference type="FunFam" id="3.90.226.10:FF:000024">
    <property type="entry name" value="Delta3,5-delta2,4-dienoyl-CoA isomerase"/>
    <property type="match status" value="1"/>
</dbReference>
<evidence type="ECO:0000256" key="3">
    <source>
        <dbReference type="ARBA" id="ARBA00005254"/>
    </source>
</evidence>
<accession>A0AAD8JIC1</accession>
<protein>
    <submittedName>
        <fullName evidence="10">Delta(3,5)-Delta(2,4)-dienoyl-CoA isomerase, peroxisomal</fullName>
    </submittedName>
</protein>
<comment type="similarity">
    <text evidence="3 9">Belongs to the enoyl-CoA hydratase/isomerase family.</text>
</comment>
<evidence type="ECO:0000256" key="5">
    <source>
        <dbReference type="ARBA" id="ARBA00022990"/>
    </source>
</evidence>
<keyword evidence="8 10" id="KW-0413">Isomerase</keyword>
<dbReference type="InterPro" id="IPR045002">
    <property type="entry name" value="Ech1-like"/>
</dbReference>
<dbReference type="SUPFAM" id="SSF52096">
    <property type="entry name" value="ClpP/crotonase"/>
    <property type="match status" value="1"/>
</dbReference>
<keyword evidence="4" id="KW-0276">Fatty acid metabolism</keyword>
<dbReference type="GO" id="GO:0051750">
    <property type="term" value="F:delta(3,5)-delta(2,4)-dienoyl-CoA isomerase activity"/>
    <property type="evidence" value="ECO:0007669"/>
    <property type="project" value="TreeGrafter"/>
</dbReference>
<evidence type="ECO:0000256" key="4">
    <source>
        <dbReference type="ARBA" id="ARBA00022832"/>
    </source>
</evidence>